<dbReference type="EMBL" id="HBEJ01003985">
    <property type="protein sequence ID" value="CAD8363201.1"/>
    <property type="molecule type" value="Transcribed_RNA"/>
</dbReference>
<dbReference type="Pfam" id="PF08240">
    <property type="entry name" value="ADH_N"/>
    <property type="match status" value="1"/>
</dbReference>
<dbReference type="PANTHER" id="PTHR48106">
    <property type="entry name" value="QUINONE OXIDOREDUCTASE PIG3-RELATED"/>
    <property type="match status" value="1"/>
</dbReference>
<accession>A0A7S0AH29</accession>
<dbReference type="SUPFAM" id="SSF51735">
    <property type="entry name" value="NAD(P)-binding Rossmann-fold domains"/>
    <property type="match status" value="1"/>
</dbReference>
<organism evidence="4">
    <name type="scientific">Minutocellus polymorphus</name>
    <dbReference type="NCBI Taxonomy" id="265543"/>
    <lineage>
        <taxon>Eukaryota</taxon>
        <taxon>Sar</taxon>
        <taxon>Stramenopiles</taxon>
        <taxon>Ochrophyta</taxon>
        <taxon>Bacillariophyta</taxon>
        <taxon>Mediophyceae</taxon>
        <taxon>Cymatosirophycidae</taxon>
        <taxon>Cymatosirales</taxon>
        <taxon>Cymatosiraceae</taxon>
        <taxon>Minutocellus</taxon>
    </lineage>
</organism>
<keyword evidence="1" id="KW-0521">NADP</keyword>
<protein>
    <recommendedName>
        <fullName evidence="3">Enoyl reductase (ER) domain-containing protein</fullName>
    </recommendedName>
</protein>
<reference evidence="4" key="1">
    <citation type="submission" date="2021-01" db="EMBL/GenBank/DDBJ databases">
        <authorList>
            <person name="Corre E."/>
            <person name="Pelletier E."/>
            <person name="Niang G."/>
            <person name="Scheremetjew M."/>
            <person name="Finn R."/>
            <person name="Kale V."/>
            <person name="Holt S."/>
            <person name="Cochrane G."/>
            <person name="Meng A."/>
            <person name="Brown T."/>
            <person name="Cohen L."/>
        </authorList>
    </citation>
    <scope>NUCLEOTIDE SEQUENCE</scope>
    <source>
        <strain evidence="4">CCMP3303</strain>
    </source>
</reference>
<dbReference type="GO" id="GO:0016651">
    <property type="term" value="F:oxidoreductase activity, acting on NAD(P)H"/>
    <property type="evidence" value="ECO:0007669"/>
    <property type="project" value="TreeGrafter"/>
</dbReference>
<dbReference type="InterPro" id="IPR013149">
    <property type="entry name" value="ADH-like_C"/>
</dbReference>
<dbReference type="SUPFAM" id="SSF50129">
    <property type="entry name" value="GroES-like"/>
    <property type="match status" value="1"/>
</dbReference>
<dbReference type="Pfam" id="PF00107">
    <property type="entry name" value="ADH_zinc_N"/>
    <property type="match status" value="1"/>
</dbReference>
<dbReference type="Gene3D" id="3.40.50.720">
    <property type="entry name" value="NAD(P)-binding Rossmann-like Domain"/>
    <property type="match status" value="1"/>
</dbReference>
<keyword evidence="2" id="KW-0560">Oxidoreductase</keyword>
<dbReference type="InterPro" id="IPR020843">
    <property type="entry name" value="ER"/>
</dbReference>
<evidence type="ECO:0000259" key="3">
    <source>
        <dbReference type="SMART" id="SM00829"/>
    </source>
</evidence>
<feature type="domain" description="Enoyl reductase (ER)" evidence="3">
    <location>
        <begin position="20"/>
        <end position="337"/>
    </location>
</feature>
<evidence type="ECO:0000256" key="2">
    <source>
        <dbReference type="ARBA" id="ARBA00023002"/>
    </source>
</evidence>
<dbReference type="SMART" id="SM00829">
    <property type="entry name" value="PKS_ER"/>
    <property type="match status" value="1"/>
</dbReference>
<dbReference type="InterPro" id="IPR036291">
    <property type="entry name" value="NAD(P)-bd_dom_sf"/>
</dbReference>
<proteinExistence type="predicted"/>
<name>A0A7S0AH29_9STRA</name>
<dbReference type="Gene3D" id="3.90.180.10">
    <property type="entry name" value="Medium-chain alcohol dehydrogenases, catalytic domain"/>
    <property type="match status" value="1"/>
</dbReference>
<dbReference type="PANTHER" id="PTHR48106:SF18">
    <property type="entry name" value="QUINONE OXIDOREDUCTASE PIG3"/>
    <property type="match status" value="1"/>
</dbReference>
<dbReference type="InterPro" id="IPR013154">
    <property type="entry name" value="ADH-like_N"/>
</dbReference>
<dbReference type="GO" id="GO:0070402">
    <property type="term" value="F:NADPH binding"/>
    <property type="evidence" value="ECO:0007669"/>
    <property type="project" value="TreeGrafter"/>
</dbReference>
<sequence>MAADDIPSTMKRLVVKEPGKDVASCKIEVETDVPVPEPRSGEVLIKVVAAPINPSDYGEWYRSSPSKYPLAMGKEGCGIIIKSGGGLATYRFSIGAKVGFVGLKGKQGSYSEYVTIAATGCFPMPSDVSIEDCASFFVNPYTAIGIIDTAKNKEGSPAFVHTAAASQLGQMIVKLAPEENVTVINVVRREEQAEILKKLGAEHIVVTGSSTDDADIAKWKEELKAKIEELGATCAFDAVSGRMTGDLLDCVPPKGTVFTYGGLAGLAGNINPVDLIYREKKLKGFFLSSWIQDGGMLSMVPRMLKASSKVNAGLGSGGWSSTQFEDTTLEKAHDVIVGLLGSSITGKKLRIRFDQV</sequence>
<dbReference type="AlphaFoldDB" id="A0A7S0AH29"/>
<dbReference type="InterPro" id="IPR011032">
    <property type="entry name" value="GroES-like_sf"/>
</dbReference>
<evidence type="ECO:0000256" key="1">
    <source>
        <dbReference type="ARBA" id="ARBA00022857"/>
    </source>
</evidence>
<evidence type="ECO:0000313" key="4">
    <source>
        <dbReference type="EMBL" id="CAD8363201.1"/>
    </source>
</evidence>
<gene>
    <name evidence="4" type="ORF">MPOL1434_LOCUS2324</name>
</gene>